<sequence length="40" mass="4342">MKNPPVSPRNGLSVFPVGVSLAESVIMQDEGLLEFLQGER</sequence>
<gene>
    <name evidence="1" type="ORF">BACDOR_01740</name>
</gene>
<dbReference type="HOGENOM" id="CLU_3284804_0_0_10"/>
<dbReference type="Proteomes" id="UP000004849">
    <property type="component" value="Unassembled WGS sequence"/>
</dbReference>
<protein>
    <submittedName>
        <fullName evidence="1">Uncharacterized protein</fullName>
    </submittedName>
</protein>
<organism evidence="1 2">
    <name type="scientific">Phocaeicola dorei DSM 17855</name>
    <dbReference type="NCBI Taxonomy" id="483217"/>
    <lineage>
        <taxon>Bacteria</taxon>
        <taxon>Pseudomonadati</taxon>
        <taxon>Bacteroidota</taxon>
        <taxon>Bacteroidia</taxon>
        <taxon>Bacteroidales</taxon>
        <taxon>Bacteroidaceae</taxon>
        <taxon>Phocaeicola</taxon>
    </lineage>
</organism>
<reference evidence="1 2" key="1">
    <citation type="submission" date="2008-10" db="EMBL/GenBank/DDBJ databases">
        <title>Draft genome sequence of Bacteroides dorei (DSM 17855).</title>
        <authorList>
            <person name="Sudarsanam P."/>
            <person name="Ley R."/>
            <person name="Guruge J."/>
            <person name="Turnbaugh P.J."/>
            <person name="Mahowald M."/>
            <person name="Liep D."/>
            <person name="Gordon J."/>
        </authorList>
    </citation>
    <scope>NUCLEOTIDE SEQUENCE [LARGE SCALE GENOMIC DNA]</scope>
    <source>
        <strain evidence="1 2">DSM 17855</strain>
    </source>
</reference>
<evidence type="ECO:0000313" key="2">
    <source>
        <dbReference type="Proteomes" id="UP000004849"/>
    </source>
</evidence>
<accession>B6VX47</accession>
<name>B6VX47_9BACT</name>
<proteinExistence type="predicted"/>
<dbReference type="EMBL" id="ABWZ01000034">
    <property type="protein sequence ID" value="EEB25693.1"/>
    <property type="molecule type" value="Genomic_DNA"/>
</dbReference>
<dbReference type="AlphaFoldDB" id="B6VX47"/>
<reference evidence="1 2" key="2">
    <citation type="submission" date="2008-10" db="EMBL/GenBank/DDBJ databases">
        <authorList>
            <person name="Fulton L."/>
            <person name="Clifton S."/>
            <person name="Fulton B."/>
            <person name="Xu J."/>
            <person name="Minx P."/>
            <person name="Pepin K.H."/>
            <person name="Johnson M."/>
            <person name="Thiruvilangam P."/>
            <person name="Bhonagiri V."/>
            <person name="Nash W.E."/>
            <person name="Mardis E.R."/>
            <person name="Wilson R.K."/>
        </authorList>
    </citation>
    <scope>NUCLEOTIDE SEQUENCE [LARGE SCALE GENOMIC DNA]</scope>
    <source>
        <strain evidence="1 2">DSM 17855</strain>
    </source>
</reference>
<evidence type="ECO:0000313" key="1">
    <source>
        <dbReference type="EMBL" id="EEB25693.1"/>
    </source>
</evidence>